<dbReference type="InterPro" id="IPR002999">
    <property type="entry name" value="Tudor"/>
</dbReference>
<sequence>MDEESLEAAIQTYNAQLQQVELALGAGLDPSQQSDLIQLQEDLKQLIELTESSLVSVKKSKLLATLDTNASSSSSPVGVLERDTNPESSAQDEEYAAFKEAIAELGTDEKPPADNNELPSKRDEETDDKTNSKYSEEEEESDREEEEELSGMKVKAPYYSSWGTLEYHNAMIVGTEDLEDGSPGVRVLYLYPTHKSLKPCPFFLDDKCRFKENCRFSHGQVVSVEELQPFQEPNLSALEVGSACLAKHSDGIWYTAKITDIDSGYYTVKFDSLLLKEAVVEGDSVIPPLRSEDAAESAESDEDSVDDSGYAKGVPENGEWTPACSSSFGGWEAHTRGIGSKLLVRMGYEFGKGLGKNSEGRVEPVQAVVLPKGKSLDQCVEVLQRKKQGKLEPSKSRKCRAKGNSSGQFPAGGRKPPRNVFDFLNEKLRGKSAGEKAGGTAVPERNSKEIYRASKSTRKALSVRLFQTMEKIEQTQRDIRGIQQALERNIGRHSVATAQLEKKLANAHQQLGQLQAQEASLQREQKKAETHKKMTEF</sequence>
<dbReference type="GO" id="GO:0001227">
    <property type="term" value="F:DNA-binding transcription repressor activity, RNA polymerase II-specific"/>
    <property type="evidence" value="ECO:0007669"/>
    <property type="project" value="TreeGrafter"/>
</dbReference>
<dbReference type="InterPro" id="IPR000467">
    <property type="entry name" value="G_patch_dom"/>
</dbReference>
<keyword evidence="13" id="KW-0539">Nucleus</keyword>
<dbReference type="PANTHER" id="PTHR46297:SF1">
    <property type="entry name" value="ZINC FINGER CCCH-TYPE WITH G PATCH DOMAIN-CONTAINING PROTEIN"/>
    <property type="match status" value="1"/>
</dbReference>
<dbReference type="OrthoDB" id="4822at2759"/>
<comment type="caution">
    <text evidence="19">The sequence shown here is derived from an EMBL/GenBank/DDBJ whole genome shotgun (WGS) entry which is preliminary data.</text>
</comment>
<evidence type="ECO:0000256" key="16">
    <source>
        <dbReference type="SAM" id="MobiDB-lite"/>
    </source>
</evidence>
<dbReference type="GO" id="GO:0008270">
    <property type="term" value="F:zinc ion binding"/>
    <property type="evidence" value="ECO:0007669"/>
    <property type="project" value="UniProtKB-KW"/>
</dbReference>
<reference evidence="19 20" key="1">
    <citation type="submission" date="2019-09" db="EMBL/GenBank/DDBJ databases">
        <title>Bird 10,000 Genomes (B10K) Project - Family phase.</title>
        <authorList>
            <person name="Zhang G."/>
        </authorList>
    </citation>
    <scope>NUCLEOTIDE SEQUENCE [LARGE SCALE GENOMIC DNA]</scope>
    <source>
        <strain evidence="19">B10K-DU-002-14</strain>
        <tissue evidence="19">Muscle</tissue>
    </source>
</reference>
<evidence type="ECO:0000256" key="11">
    <source>
        <dbReference type="ARBA" id="ARBA00023125"/>
    </source>
</evidence>
<evidence type="ECO:0000256" key="2">
    <source>
        <dbReference type="ARBA" id="ARBA00011506"/>
    </source>
</evidence>
<dbReference type="Proteomes" id="UP000586634">
    <property type="component" value="Unassembled WGS sequence"/>
</dbReference>
<keyword evidence="10" id="KW-0805">Transcription regulation</keyword>
<feature type="compositionally biased region" description="Polar residues" evidence="16">
    <location>
        <begin position="67"/>
        <end position="76"/>
    </location>
</feature>
<evidence type="ECO:0000256" key="6">
    <source>
        <dbReference type="ARBA" id="ARBA00022723"/>
    </source>
</evidence>
<feature type="zinc finger region" description="C3H1-type" evidence="14">
    <location>
        <begin position="195"/>
        <end position="221"/>
    </location>
</feature>
<feature type="non-terminal residue" evidence="19">
    <location>
        <position position="1"/>
    </location>
</feature>
<feature type="non-terminal residue" evidence="19">
    <location>
        <position position="537"/>
    </location>
</feature>
<dbReference type="PROSITE" id="PS50174">
    <property type="entry name" value="G_PATCH"/>
    <property type="match status" value="1"/>
</dbReference>
<dbReference type="SUPFAM" id="SSF63748">
    <property type="entry name" value="Tudor/PWWP/MBT"/>
    <property type="match status" value="1"/>
</dbReference>
<dbReference type="SMART" id="SM00443">
    <property type="entry name" value="G_patch"/>
    <property type="match status" value="1"/>
</dbReference>
<dbReference type="FunFam" id="2.30.30.140:FF:000071">
    <property type="entry name" value="Zinc finger CCCH-type with G patch domain-containing protein"/>
    <property type="match status" value="1"/>
</dbReference>
<dbReference type="GO" id="GO:0005634">
    <property type="term" value="C:nucleus"/>
    <property type="evidence" value="ECO:0007669"/>
    <property type="project" value="UniProtKB-SubCell"/>
</dbReference>
<dbReference type="CDD" id="cd20384">
    <property type="entry name" value="Tudor_ZGPAT"/>
    <property type="match status" value="1"/>
</dbReference>
<keyword evidence="9" id="KW-0007">Acetylation</keyword>
<accession>A0A7L1H3P5</accession>
<feature type="compositionally biased region" description="Acidic residues" evidence="16">
    <location>
        <begin position="136"/>
        <end position="149"/>
    </location>
</feature>
<keyword evidence="5" id="KW-0597">Phosphoprotein</keyword>
<feature type="coiled-coil region" evidence="15">
    <location>
        <begin position="497"/>
        <end position="534"/>
    </location>
</feature>
<protein>
    <recommendedName>
        <fullName evidence="3">Zinc finger CCCH-type with G patch domain-containing protein</fullName>
    </recommendedName>
</protein>
<dbReference type="PROSITE" id="PS50103">
    <property type="entry name" value="ZF_C3H1"/>
    <property type="match status" value="1"/>
</dbReference>
<keyword evidence="15" id="KW-0175">Coiled coil</keyword>
<organism evidence="19 20">
    <name type="scientific">Nycticryphes semicollaris</name>
    <dbReference type="NCBI Taxonomy" id="227226"/>
    <lineage>
        <taxon>Eukaryota</taxon>
        <taxon>Metazoa</taxon>
        <taxon>Chordata</taxon>
        <taxon>Craniata</taxon>
        <taxon>Vertebrata</taxon>
        <taxon>Euteleostomi</taxon>
        <taxon>Archelosauria</taxon>
        <taxon>Archosauria</taxon>
        <taxon>Dinosauria</taxon>
        <taxon>Saurischia</taxon>
        <taxon>Theropoda</taxon>
        <taxon>Coelurosauria</taxon>
        <taxon>Aves</taxon>
        <taxon>Neognathae</taxon>
        <taxon>Neoaves</taxon>
        <taxon>Charadriiformes</taxon>
        <taxon>Rostratulidae</taxon>
        <taxon>Nycticryphes</taxon>
    </lineage>
</organism>
<evidence type="ECO:0000256" key="14">
    <source>
        <dbReference type="PROSITE-ProRule" id="PRU00723"/>
    </source>
</evidence>
<name>A0A7L1H3P5_9CHAR</name>
<dbReference type="Gene3D" id="2.30.30.1190">
    <property type="match status" value="1"/>
</dbReference>
<evidence type="ECO:0000256" key="13">
    <source>
        <dbReference type="ARBA" id="ARBA00023242"/>
    </source>
</evidence>
<feature type="region of interest" description="Disordered" evidence="16">
    <location>
        <begin position="387"/>
        <end position="418"/>
    </location>
</feature>
<evidence type="ECO:0000313" key="20">
    <source>
        <dbReference type="Proteomes" id="UP000586634"/>
    </source>
</evidence>
<feature type="region of interest" description="Disordered" evidence="16">
    <location>
        <begin position="67"/>
        <end position="152"/>
    </location>
</feature>
<keyword evidence="12" id="KW-0804">Transcription</keyword>
<dbReference type="SMART" id="SM00333">
    <property type="entry name" value="TUDOR"/>
    <property type="match status" value="1"/>
</dbReference>
<evidence type="ECO:0000259" key="18">
    <source>
        <dbReference type="PROSITE" id="PS50174"/>
    </source>
</evidence>
<dbReference type="Gene3D" id="2.30.30.140">
    <property type="match status" value="1"/>
</dbReference>
<evidence type="ECO:0000256" key="8">
    <source>
        <dbReference type="ARBA" id="ARBA00022833"/>
    </source>
</evidence>
<comment type="subunit">
    <text evidence="2">Interacts with CHD4/Mi-2; the interaction is direct.</text>
</comment>
<dbReference type="Pfam" id="PF01585">
    <property type="entry name" value="G-patch"/>
    <property type="match status" value="1"/>
</dbReference>
<feature type="compositionally biased region" description="Acidic residues" evidence="16">
    <location>
        <begin position="294"/>
        <end position="306"/>
    </location>
</feature>
<evidence type="ECO:0000256" key="15">
    <source>
        <dbReference type="SAM" id="Coils"/>
    </source>
</evidence>
<dbReference type="GO" id="GO:0000978">
    <property type="term" value="F:RNA polymerase II cis-regulatory region sequence-specific DNA binding"/>
    <property type="evidence" value="ECO:0007669"/>
    <property type="project" value="TreeGrafter"/>
</dbReference>
<evidence type="ECO:0000256" key="9">
    <source>
        <dbReference type="ARBA" id="ARBA00022990"/>
    </source>
</evidence>
<feature type="region of interest" description="Disordered" evidence="16">
    <location>
        <begin position="289"/>
        <end position="318"/>
    </location>
</feature>
<evidence type="ECO:0000256" key="5">
    <source>
        <dbReference type="ARBA" id="ARBA00022553"/>
    </source>
</evidence>
<evidence type="ECO:0000313" key="19">
    <source>
        <dbReference type="EMBL" id="NXN20530.1"/>
    </source>
</evidence>
<comment type="subcellular location">
    <subcellularLocation>
        <location evidence="1">Nucleus</location>
    </subcellularLocation>
</comment>
<feature type="compositionally biased region" description="Basic and acidic residues" evidence="16">
    <location>
        <begin position="119"/>
        <end position="135"/>
    </location>
</feature>
<keyword evidence="6 14" id="KW-0479">Metal-binding</keyword>
<gene>
    <name evidence="19" type="primary">Zgpat</name>
    <name evidence="19" type="ORF">NYCSEM_R00528</name>
</gene>
<dbReference type="EMBL" id="VXBJ01000063">
    <property type="protein sequence ID" value="NXN20530.1"/>
    <property type="molecule type" value="Genomic_DNA"/>
</dbReference>
<evidence type="ECO:0000256" key="7">
    <source>
        <dbReference type="ARBA" id="ARBA00022771"/>
    </source>
</evidence>
<keyword evidence="20" id="KW-1185">Reference proteome</keyword>
<feature type="domain" description="G-patch" evidence="18">
    <location>
        <begin position="335"/>
        <end position="381"/>
    </location>
</feature>
<keyword evidence="4" id="KW-0678">Repressor</keyword>
<keyword evidence="11" id="KW-0238">DNA-binding</keyword>
<evidence type="ECO:0000256" key="12">
    <source>
        <dbReference type="ARBA" id="ARBA00023163"/>
    </source>
</evidence>
<proteinExistence type="predicted"/>
<dbReference type="AlphaFoldDB" id="A0A7L1H3P5"/>
<evidence type="ECO:0000256" key="1">
    <source>
        <dbReference type="ARBA" id="ARBA00004123"/>
    </source>
</evidence>
<evidence type="ECO:0000256" key="10">
    <source>
        <dbReference type="ARBA" id="ARBA00023015"/>
    </source>
</evidence>
<dbReference type="InterPro" id="IPR000571">
    <property type="entry name" value="Znf_CCCH"/>
</dbReference>
<feature type="domain" description="C3H1-type" evidence="17">
    <location>
        <begin position="195"/>
        <end position="221"/>
    </location>
</feature>
<dbReference type="PANTHER" id="PTHR46297">
    <property type="entry name" value="ZINC FINGER CCCH-TYPE WITH G PATCH DOMAIN-CONTAINING PROTEIN"/>
    <property type="match status" value="1"/>
</dbReference>
<keyword evidence="8 14" id="KW-0862">Zinc</keyword>
<evidence type="ECO:0000259" key="17">
    <source>
        <dbReference type="PROSITE" id="PS50103"/>
    </source>
</evidence>
<keyword evidence="7 14" id="KW-0863">Zinc-finger</keyword>
<evidence type="ECO:0000256" key="4">
    <source>
        <dbReference type="ARBA" id="ARBA00022491"/>
    </source>
</evidence>
<dbReference type="FunFam" id="2.30.30.1190:FF:000001">
    <property type="entry name" value="zinc finger CCCH-type with G patch domain-containing protein"/>
    <property type="match status" value="1"/>
</dbReference>
<evidence type="ECO:0000256" key="3">
    <source>
        <dbReference type="ARBA" id="ARBA00022414"/>
    </source>
</evidence>